<evidence type="ECO:0000313" key="3">
    <source>
        <dbReference type="Proteomes" id="UP000324298"/>
    </source>
</evidence>
<dbReference type="Proteomes" id="UP000324298">
    <property type="component" value="Unassembled WGS sequence"/>
</dbReference>
<keyword evidence="3" id="KW-1185">Reference proteome</keyword>
<feature type="compositionally biased region" description="Low complexity" evidence="1">
    <location>
        <begin position="135"/>
        <end position="146"/>
    </location>
</feature>
<dbReference type="RefSeq" id="WP_149306647.1">
    <property type="nucleotide sequence ID" value="NZ_SRSD01000003.1"/>
</dbReference>
<sequence>MVLGFNHNVMYKGEVFHVQTEDSGVSSPHIITLLYRGGVILCSKKTSYADILKIENLESVVEELMKDQHKEMMRRLKSGEFDQRAFQAPSSRAGAVADKQPVPPASADSELLSAPLAPPSPSAAKTDVSLLFAAPVPQQGGAAPQEAADRDKAAKEVVKLDDAILSFFGANDK</sequence>
<feature type="region of interest" description="Disordered" evidence="1">
    <location>
        <begin position="83"/>
        <end position="124"/>
    </location>
</feature>
<dbReference type="EMBL" id="SRSD01000003">
    <property type="protein sequence ID" value="KAA0893331.1"/>
    <property type="molecule type" value="Genomic_DNA"/>
</dbReference>
<evidence type="ECO:0000313" key="2">
    <source>
        <dbReference type="EMBL" id="KAA0893331.1"/>
    </source>
</evidence>
<dbReference type="OrthoDB" id="5381599at2"/>
<feature type="region of interest" description="Disordered" evidence="1">
    <location>
        <begin position="135"/>
        <end position="154"/>
    </location>
</feature>
<feature type="compositionally biased region" description="Low complexity" evidence="1">
    <location>
        <begin position="105"/>
        <end position="115"/>
    </location>
</feature>
<organism evidence="2 3">
    <name type="scientific">Oryzomonas rubra</name>
    <dbReference type="NCBI Taxonomy" id="2509454"/>
    <lineage>
        <taxon>Bacteria</taxon>
        <taxon>Pseudomonadati</taxon>
        <taxon>Thermodesulfobacteriota</taxon>
        <taxon>Desulfuromonadia</taxon>
        <taxon>Geobacterales</taxon>
        <taxon>Geobacteraceae</taxon>
        <taxon>Oryzomonas</taxon>
    </lineage>
</organism>
<gene>
    <name evidence="2" type="ORF">ET418_05820</name>
</gene>
<dbReference type="AlphaFoldDB" id="A0A5A9XP16"/>
<protein>
    <submittedName>
        <fullName evidence="2">Uncharacterized protein</fullName>
    </submittedName>
</protein>
<accession>A0A5A9XP16</accession>
<reference evidence="2 3" key="1">
    <citation type="submission" date="2019-04" db="EMBL/GenBank/DDBJ databases">
        <title>Geobacter ruber sp. nov., ferric-reducing bacteria isolated from paddy soil.</title>
        <authorList>
            <person name="Xu Z."/>
            <person name="Masuda Y."/>
            <person name="Itoh H."/>
            <person name="Senoo K."/>
        </authorList>
    </citation>
    <scope>NUCLEOTIDE SEQUENCE [LARGE SCALE GENOMIC DNA]</scope>
    <source>
        <strain evidence="2 3">Red88</strain>
    </source>
</reference>
<evidence type="ECO:0000256" key="1">
    <source>
        <dbReference type="SAM" id="MobiDB-lite"/>
    </source>
</evidence>
<comment type="caution">
    <text evidence="2">The sequence shown here is derived from an EMBL/GenBank/DDBJ whole genome shotgun (WGS) entry which is preliminary data.</text>
</comment>
<proteinExistence type="predicted"/>
<name>A0A5A9XP16_9BACT</name>